<dbReference type="NCBIfam" id="TIGR03609">
    <property type="entry name" value="S_layer_CsaB"/>
    <property type="match status" value="1"/>
</dbReference>
<protein>
    <submittedName>
        <fullName evidence="2">Polysaccharide pyruvyl transferase CsaB</fullName>
    </submittedName>
</protein>
<organism evidence="2">
    <name type="scientific">Planktothricoides sp. SpSt-374</name>
    <dbReference type="NCBI Taxonomy" id="2282167"/>
    <lineage>
        <taxon>Bacteria</taxon>
        <taxon>Bacillati</taxon>
        <taxon>Cyanobacteriota</taxon>
        <taxon>Cyanophyceae</taxon>
        <taxon>Oscillatoriophycideae</taxon>
        <taxon>Oscillatoriales</taxon>
        <taxon>Oscillatoriaceae</taxon>
        <taxon>Planktothricoides</taxon>
    </lineage>
</organism>
<dbReference type="AlphaFoldDB" id="A0A7C3VKZ2"/>
<dbReference type="PANTHER" id="PTHR36836:SF1">
    <property type="entry name" value="COLANIC ACID BIOSYNTHESIS PROTEIN WCAK"/>
    <property type="match status" value="1"/>
</dbReference>
<dbReference type="GO" id="GO:0016740">
    <property type="term" value="F:transferase activity"/>
    <property type="evidence" value="ECO:0007669"/>
    <property type="project" value="UniProtKB-KW"/>
</dbReference>
<dbReference type="PANTHER" id="PTHR36836">
    <property type="entry name" value="COLANIC ACID BIOSYNTHESIS PROTEIN WCAK"/>
    <property type="match status" value="1"/>
</dbReference>
<dbReference type="InterPro" id="IPR019896">
    <property type="entry name" value="Polysacch_pyruvyl_Trfase_CsaB"/>
</dbReference>
<dbReference type="Pfam" id="PF04230">
    <property type="entry name" value="PS_pyruv_trans"/>
    <property type="match status" value="1"/>
</dbReference>
<evidence type="ECO:0000313" key="2">
    <source>
        <dbReference type="EMBL" id="HGG00278.1"/>
    </source>
</evidence>
<keyword evidence="2" id="KW-0808">Transferase</keyword>
<proteinExistence type="predicted"/>
<evidence type="ECO:0000259" key="1">
    <source>
        <dbReference type="Pfam" id="PF04230"/>
    </source>
</evidence>
<sequence>MGQIKVVCCGYYGQGNGGDEALLASLLQMLPKNCTPCVISGNPQQTQQRYKVTAVGRTAAPQVWQALRQADAFIWGGGSLIQDATSIRSPLYYAGLMGLAQQLGLKTIALAQGIGPLRRSLTRTVARRVFAGCTAVSVRDSGSAQLLADWNIPFVMAPDLVWALEAKPVPSAGDFPAPRVAVTLREHPELTPARLKAFEQALVNFQKATNTLILLVPFQASKDLAIAQQLAAALEDKARILTVEDPQELKGLFLGVEMAVGMRLHSVIMAAAAGCKCFCISYDPKVTQLMTELDLPGIMVSEFPEDSDIISKTLLDCYANSQPMSAAKIQSLVDRSLMHQDMLRQVLGAKA</sequence>
<name>A0A7C3VKZ2_9CYAN</name>
<accession>A0A7C3VKZ2</accession>
<reference evidence="2" key="1">
    <citation type="journal article" date="2020" name="mSystems">
        <title>Genome- and Community-Level Interaction Insights into Carbon Utilization and Element Cycling Functions of Hydrothermarchaeota in Hydrothermal Sediment.</title>
        <authorList>
            <person name="Zhou Z."/>
            <person name="Liu Y."/>
            <person name="Xu W."/>
            <person name="Pan J."/>
            <person name="Luo Z.H."/>
            <person name="Li M."/>
        </authorList>
    </citation>
    <scope>NUCLEOTIDE SEQUENCE [LARGE SCALE GENOMIC DNA]</scope>
    <source>
        <strain evidence="2">SpSt-374</strain>
    </source>
</reference>
<comment type="caution">
    <text evidence="2">The sequence shown here is derived from an EMBL/GenBank/DDBJ whole genome shotgun (WGS) entry which is preliminary data.</text>
</comment>
<dbReference type="EMBL" id="DSPX01000060">
    <property type="protein sequence ID" value="HGG00278.1"/>
    <property type="molecule type" value="Genomic_DNA"/>
</dbReference>
<gene>
    <name evidence="2" type="primary">csaB</name>
    <name evidence="2" type="ORF">ENR15_06405</name>
</gene>
<dbReference type="InterPro" id="IPR007345">
    <property type="entry name" value="Polysacch_pyruvyl_Trfase"/>
</dbReference>
<feature type="domain" description="Polysaccharide pyruvyl transferase" evidence="1">
    <location>
        <begin position="16"/>
        <end position="284"/>
    </location>
</feature>